<keyword evidence="5" id="KW-1185">Reference proteome</keyword>
<dbReference type="GO" id="GO:0000162">
    <property type="term" value="P:L-tryptophan biosynthetic process"/>
    <property type="evidence" value="ECO:0007669"/>
    <property type="project" value="InterPro"/>
</dbReference>
<reference evidence="4" key="1">
    <citation type="journal article" date="2012" name="Nat. Biotechnol.">
        <title>Draft genome sequence of pigeonpea (Cajanus cajan), an orphan legume crop of resource-poor farmers.</title>
        <authorList>
            <person name="Varshney R.K."/>
            <person name="Chen W."/>
            <person name="Li Y."/>
            <person name="Bharti A.K."/>
            <person name="Saxena R.K."/>
            <person name="Schlueter J.A."/>
            <person name="Donoghue M.T."/>
            <person name="Azam S."/>
            <person name="Fan G."/>
            <person name="Whaley A.M."/>
            <person name="Farmer A.D."/>
            <person name="Sheridan J."/>
            <person name="Iwata A."/>
            <person name="Tuteja R."/>
            <person name="Penmetsa R.V."/>
            <person name="Wu W."/>
            <person name="Upadhyaya H.D."/>
            <person name="Yang S.P."/>
            <person name="Shah T."/>
            <person name="Saxena K.B."/>
            <person name="Michael T."/>
            <person name="McCombie W.R."/>
            <person name="Yang B."/>
            <person name="Zhang G."/>
            <person name="Yang H."/>
            <person name="Wang J."/>
            <person name="Spillane C."/>
            <person name="Cook D.R."/>
            <person name="May G.D."/>
            <person name="Xu X."/>
            <person name="Jackson S.A."/>
        </authorList>
    </citation>
    <scope>NUCLEOTIDE SEQUENCE [LARGE SCALE GENOMIC DNA]</scope>
</reference>
<dbReference type="GO" id="GO:0004048">
    <property type="term" value="F:anthranilate phosphoribosyltransferase activity"/>
    <property type="evidence" value="ECO:0007669"/>
    <property type="project" value="InterPro"/>
</dbReference>
<keyword evidence="1" id="KW-0328">Glycosyltransferase</keyword>
<dbReference type="Pfam" id="PF00591">
    <property type="entry name" value="Glycos_transf_3"/>
    <property type="match status" value="1"/>
</dbReference>
<dbReference type="Gene3D" id="3.40.1030.10">
    <property type="entry name" value="Nucleoside phosphorylase/phosphoribosyltransferase catalytic domain"/>
    <property type="match status" value="1"/>
</dbReference>
<dbReference type="EMBL" id="KQ483436">
    <property type="protein sequence ID" value="KYP51564.1"/>
    <property type="molecule type" value="Genomic_DNA"/>
</dbReference>
<dbReference type="Gramene" id="C.cajan_25351.t">
    <property type="protein sequence ID" value="C.cajan_25351.t"/>
    <property type="gene ID" value="C.cajan_25351"/>
</dbReference>
<feature type="domain" description="Glycosyl transferase family 3" evidence="3">
    <location>
        <begin position="1"/>
        <end position="120"/>
    </location>
</feature>
<name>A0A151S9T8_CAJCA</name>
<organism evidence="4 5">
    <name type="scientific">Cajanus cajan</name>
    <name type="common">Pigeon pea</name>
    <name type="synonym">Cajanus indicus</name>
    <dbReference type="NCBI Taxonomy" id="3821"/>
    <lineage>
        <taxon>Eukaryota</taxon>
        <taxon>Viridiplantae</taxon>
        <taxon>Streptophyta</taxon>
        <taxon>Embryophyta</taxon>
        <taxon>Tracheophyta</taxon>
        <taxon>Spermatophyta</taxon>
        <taxon>Magnoliopsida</taxon>
        <taxon>eudicotyledons</taxon>
        <taxon>Gunneridae</taxon>
        <taxon>Pentapetalae</taxon>
        <taxon>rosids</taxon>
        <taxon>fabids</taxon>
        <taxon>Fabales</taxon>
        <taxon>Fabaceae</taxon>
        <taxon>Papilionoideae</taxon>
        <taxon>50 kb inversion clade</taxon>
        <taxon>NPAAA clade</taxon>
        <taxon>indigoferoid/millettioid clade</taxon>
        <taxon>Phaseoleae</taxon>
        <taxon>Cajanus</taxon>
    </lineage>
</organism>
<dbReference type="STRING" id="3821.A0A151S9T8"/>
<dbReference type="AlphaFoldDB" id="A0A151S9T8"/>
<evidence type="ECO:0000256" key="1">
    <source>
        <dbReference type="ARBA" id="ARBA00022676"/>
    </source>
</evidence>
<keyword evidence="2" id="KW-0808">Transferase</keyword>
<protein>
    <recommendedName>
        <fullName evidence="3">Glycosyl transferase family 3 domain-containing protein</fullName>
    </recommendedName>
</protein>
<dbReference type="GO" id="GO:0005829">
    <property type="term" value="C:cytosol"/>
    <property type="evidence" value="ECO:0007669"/>
    <property type="project" value="TreeGrafter"/>
</dbReference>
<dbReference type="PANTHER" id="PTHR43285:SF2">
    <property type="entry name" value="ANTHRANILATE PHOSPHORIBOSYLTRANSFERASE"/>
    <property type="match status" value="1"/>
</dbReference>
<evidence type="ECO:0000313" key="5">
    <source>
        <dbReference type="Proteomes" id="UP000075243"/>
    </source>
</evidence>
<dbReference type="InterPro" id="IPR005940">
    <property type="entry name" value="Anthranilate_Pribosyl_Tfrase"/>
</dbReference>
<dbReference type="Proteomes" id="UP000075243">
    <property type="component" value="Unassembled WGS sequence"/>
</dbReference>
<dbReference type="SUPFAM" id="SSF52418">
    <property type="entry name" value="Nucleoside phosphorylase/phosphoribosyltransferase catalytic domain"/>
    <property type="match status" value="1"/>
</dbReference>
<dbReference type="InterPro" id="IPR000312">
    <property type="entry name" value="Glycosyl_Trfase_fam3"/>
</dbReference>
<sequence length="170" mass="18509">MAKALNRFGMKRALVVHSEGLDEMSPLGPGLVLDVTPDRIDKFSFDPLEFGIPRCNIENLKGGGPEYNAEVLKRVLGGERGPIADALILNAAAALLVSGRVRNLAEGVSVARETQQSGKSLKTLNQWKDISNVSYVGYCNYSFNCKLVLANFLLPLLLLQKFKDDVGMDA</sequence>
<evidence type="ECO:0000313" key="4">
    <source>
        <dbReference type="EMBL" id="KYP51564.1"/>
    </source>
</evidence>
<dbReference type="InterPro" id="IPR035902">
    <property type="entry name" value="Nuc_phospho_transferase"/>
</dbReference>
<evidence type="ECO:0000256" key="2">
    <source>
        <dbReference type="ARBA" id="ARBA00022679"/>
    </source>
</evidence>
<proteinExistence type="predicted"/>
<evidence type="ECO:0000259" key="3">
    <source>
        <dbReference type="Pfam" id="PF00591"/>
    </source>
</evidence>
<dbReference type="PANTHER" id="PTHR43285">
    <property type="entry name" value="ANTHRANILATE PHOSPHORIBOSYLTRANSFERASE"/>
    <property type="match status" value="1"/>
</dbReference>
<dbReference type="OMA" id="PRCNIEN"/>
<gene>
    <name evidence="4" type="ORF">KK1_026592</name>
</gene>
<accession>A0A151S9T8</accession>